<proteinExistence type="predicted"/>
<accession>A0ABT8CDT5</accession>
<feature type="domain" description="Glycosyltransferase subfamily 4-like N-terminal" evidence="2">
    <location>
        <begin position="13"/>
        <end position="169"/>
    </location>
</feature>
<dbReference type="Proteomes" id="UP001236663">
    <property type="component" value="Unassembled WGS sequence"/>
</dbReference>
<protein>
    <submittedName>
        <fullName evidence="3">Glycosyltransferase</fullName>
        <ecNumber evidence="3">2.4.-.-</ecNumber>
    </submittedName>
</protein>
<sequence>MKILRVVSELDFGGVEQVLAISVPYLVHSKRIEVLIVVLGKGGRVSERMIQNGFSVIVLNQATKIPNIKLVFQLKNLIRNEKPDVVHCQGSEANFHGLWAATMADVKIKIGEEIGLPDHHSYWKWVFKWIYRKANRVIGISEAVKNCIVELREVKGDKVSVLYNPVSIDEKRVDFSRIPYFRKDKGNCTVDMSGKQKNNNSFVYVTTCRLVPIKNLERLIKAFSILLKVHNNKNMELWIVGDGPSKESLMQLVKQFGIQDSVKFSGFQENVFQFLAHADVFVLPSLREGSSVALAEAMSNGLPSIVTQIGGAREVLGESHSGFLVDPFSTDSILSAMLNMFELSEEERKEMGKMAKKASQRFSIETYIEDLLEVYKG</sequence>
<evidence type="ECO:0000313" key="3">
    <source>
        <dbReference type="EMBL" id="MDN3690576.1"/>
    </source>
</evidence>
<dbReference type="Gene3D" id="3.40.50.2000">
    <property type="entry name" value="Glycogen Phosphorylase B"/>
    <property type="match status" value="2"/>
</dbReference>
<dbReference type="EMBL" id="JAUFQS010000047">
    <property type="protein sequence ID" value="MDN3690576.1"/>
    <property type="molecule type" value="Genomic_DNA"/>
</dbReference>
<dbReference type="RefSeq" id="WP_163382948.1">
    <property type="nucleotide sequence ID" value="NZ_JAUFQS010000047.1"/>
</dbReference>
<dbReference type="CDD" id="cd03811">
    <property type="entry name" value="GT4_GT28_WabH-like"/>
    <property type="match status" value="1"/>
</dbReference>
<evidence type="ECO:0000313" key="4">
    <source>
        <dbReference type="Proteomes" id="UP001236663"/>
    </source>
</evidence>
<keyword evidence="3" id="KW-0328">Glycosyltransferase</keyword>
<keyword evidence="3" id="KW-0808">Transferase</keyword>
<feature type="domain" description="Glycosyl transferase family 1" evidence="1">
    <location>
        <begin position="195"/>
        <end position="357"/>
    </location>
</feature>
<dbReference type="InterPro" id="IPR028098">
    <property type="entry name" value="Glyco_trans_4-like_N"/>
</dbReference>
<comment type="caution">
    <text evidence="3">The sequence shown here is derived from an EMBL/GenBank/DDBJ whole genome shotgun (WGS) entry which is preliminary data.</text>
</comment>
<gene>
    <name evidence="3" type="ORF">QWZ15_22340</name>
</gene>
<reference evidence="4" key="1">
    <citation type="journal article" date="2019" name="Int. J. Syst. Evol. Microbiol.">
        <title>The Global Catalogue of Microorganisms (GCM) 10K type strain sequencing project: providing services to taxonomists for standard genome sequencing and annotation.</title>
        <authorList>
            <consortium name="The Broad Institute Genomics Platform"/>
            <consortium name="The Broad Institute Genome Sequencing Center for Infectious Disease"/>
            <person name="Wu L."/>
            <person name="Ma J."/>
        </authorList>
    </citation>
    <scope>NUCLEOTIDE SEQUENCE [LARGE SCALE GENOMIC DNA]</scope>
    <source>
        <strain evidence="4">CECT 7706</strain>
    </source>
</reference>
<dbReference type="SUPFAM" id="SSF53756">
    <property type="entry name" value="UDP-Glycosyltransferase/glycogen phosphorylase"/>
    <property type="match status" value="1"/>
</dbReference>
<dbReference type="EC" id="2.4.-.-" evidence="3"/>
<dbReference type="InterPro" id="IPR001296">
    <property type="entry name" value="Glyco_trans_1"/>
</dbReference>
<evidence type="ECO:0000259" key="1">
    <source>
        <dbReference type="Pfam" id="PF00534"/>
    </source>
</evidence>
<dbReference type="GO" id="GO:0016757">
    <property type="term" value="F:glycosyltransferase activity"/>
    <property type="evidence" value="ECO:0007669"/>
    <property type="project" value="UniProtKB-KW"/>
</dbReference>
<dbReference type="PANTHER" id="PTHR12526:SF630">
    <property type="entry name" value="GLYCOSYLTRANSFERASE"/>
    <property type="match status" value="1"/>
</dbReference>
<evidence type="ECO:0000259" key="2">
    <source>
        <dbReference type="Pfam" id="PF13439"/>
    </source>
</evidence>
<organism evidence="3 4">
    <name type="scientific">Cyclobacterium jeungdonense</name>
    <dbReference type="NCBI Taxonomy" id="708087"/>
    <lineage>
        <taxon>Bacteria</taxon>
        <taxon>Pseudomonadati</taxon>
        <taxon>Bacteroidota</taxon>
        <taxon>Cytophagia</taxon>
        <taxon>Cytophagales</taxon>
        <taxon>Cyclobacteriaceae</taxon>
        <taxon>Cyclobacterium</taxon>
    </lineage>
</organism>
<dbReference type="Pfam" id="PF13439">
    <property type="entry name" value="Glyco_transf_4"/>
    <property type="match status" value="1"/>
</dbReference>
<name>A0ABT8CDT5_9BACT</name>
<dbReference type="PANTHER" id="PTHR12526">
    <property type="entry name" value="GLYCOSYLTRANSFERASE"/>
    <property type="match status" value="1"/>
</dbReference>
<dbReference type="Pfam" id="PF00534">
    <property type="entry name" value="Glycos_transf_1"/>
    <property type="match status" value="1"/>
</dbReference>
<keyword evidence="4" id="KW-1185">Reference proteome</keyword>